<evidence type="ECO:0008006" key="4">
    <source>
        <dbReference type="Google" id="ProtNLM"/>
    </source>
</evidence>
<accession>A0ABR3QF63</accession>
<proteinExistence type="predicted"/>
<gene>
    <name evidence="2" type="ORF">Q8F55_001113</name>
</gene>
<feature type="region of interest" description="Disordered" evidence="1">
    <location>
        <begin position="193"/>
        <end position="212"/>
    </location>
</feature>
<dbReference type="RefSeq" id="XP_069213298.1">
    <property type="nucleotide sequence ID" value="XM_069349754.1"/>
</dbReference>
<evidence type="ECO:0000313" key="3">
    <source>
        <dbReference type="Proteomes" id="UP001565368"/>
    </source>
</evidence>
<dbReference type="Proteomes" id="UP001565368">
    <property type="component" value="Unassembled WGS sequence"/>
</dbReference>
<dbReference type="EMBL" id="JBBXJM010000001">
    <property type="protein sequence ID" value="KAL1413354.1"/>
    <property type="molecule type" value="Genomic_DNA"/>
</dbReference>
<sequence length="686" mass="69568">MAADPAEASASASASTAAPAPTPVPAETVLITLHTLLRAHVAAHPSPTLPYLHPYAPAPRAAWKGKARASLPGAEEQAAALRRVKEAVEGARGVLARGRDDKERVRAARAMREVITHESALLPLGSTLLSLPPAMRPLAALAPLPPADLLPALGRRLGLQVFAEDSQFGLLKTSLTLAGERFVVDIDLEADAGEDEDEGGTEPPSAAATPGLGQGLAMTAVEATPAPSAPPPPSERGKVRLAKLSANHVTPSGADGKSEHVARVLRAALDAHLTAWNAHEGQALEGACAALEGALAELKALDDLAAAGDATSPDLFADLEALAAGVARLGAEGALHEASGTMFPSFRILAAGRHNPKLRIRPVAKGEHVPPPWADEGMAVDAVPVAADAAPAAAAAADDAMAVDGAEVAAAVDTTNGAAAAADTANGSGTAADTSAGPAPAPDTMCAGAWLLEVVDDAPTPAPGGGRGLIVRRTWLQPGADDTDASAWNGSIKAEGLLYQLALEASGAAAPLPLFPQSSEFVHRPEGGFTQRWNLAFPGPEGYVVGRVGLPASWGEFARLVRALRAQLVLDELFASAFPPSAVADDIDDGGELDDLDAAPTSLGVTATLSQRALRVSLPYSLAEPESPMLTLELAPADDAPYVAALWSAPGLDEAQRARVDAAVGPVASLDAVAFVAAVSAALTAA</sequence>
<evidence type="ECO:0000313" key="2">
    <source>
        <dbReference type="EMBL" id="KAL1413354.1"/>
    </source>
</evidence>
<feature type="region of interest" description="Disordered" evidence="1">
    <location>
        <begin position="1"/>
        <end position="22"/>
    </location>
</feature>
<protein>
    <recommendedName>
        <fullName evidence="4">Mediator of RNA polymerase II transcription subunit 1</fullName>
    </recommendedName>
</protein>
<organism evidence="2 3">
    <name type="scientific">Vanrija albida</name>
    <dbReference type="NCBI Taxonomy" id="181172"/>
    <lineage>
        <taxon>Eukaryota</taxon>
        <taxon>Fungi</taxon>
        <taxon>Dikarya</taxon>
        <taxon>Basidiomycota</taxon>
        <taxon>Agaricomycotina</taxon>
        <taxon>Tremellomycetes</taxon>
        <taxon>Trichosporonales</taxon>
        <taxon>Trichosporonaceae</taxon>
        <taxon>Vanrija</taxon>
    </lineage>
</organism>
<keyword evidence="3" id="KW-1185">Reference proteome</keyword>
<name>A0ABR3QF63_9TREE</name>
<comment type="caution">
    <text evidence="2">The sequence shown here is derived from an EMBL/GenBank/DDBJ whole genome shotgun (WGS) entry which is preliminary data.</text>
</comment>
<dbReference type="GeneID" id="95982156"/>
<reference evidence="2 3" key="1">
    <citation type="submission" date="2023-08" db="EMBL/GenBank/DDBJ databases">
        <title>Annotated Genome Sequence of Vanrija albida AlHP1.</title>
        <authorList>
            <person name="Herzog R."/>
        </authorList>
    </citation>
    <scope>NUCLEOTIDE SEQUENCE [LARGE SCALE GENOMIC DNA]</scope>
    <source>
        <strain evidence="2 3">AlHP1</strain>
    </source>
</reference>
<evidence type="ECO:0000256" key="1">
    <source>
        <dbReference type="SAM" id="MobiDB-lite"/>
    </source>
</evidence>